<dbReference type="AlphaFoldDB" id="A0A415ET12"/>
<dbReference type="GO" id="GO:0005524">
    <property type="term" value="F:ATP binding"/>
    <property type="evidence" value="ECO:0007669"/>
    <property type="project" value="UniProtKB-KW"/>
</dbReference>
<evidence type="ECO:0000313" key="2">
    <source>
        <dbReference type="Proteomes" id="UP000284431"/>
    </source>
</evidence>
<reference evidence="1 2" key="1">
    <citation type="submission" date="2018-08" db="EMBL/GenBank/DDBJ databases">
        <title>A genome reference for cultivated species of the human gut microbiota.</title>
        <authorList>
            <person name="Zou Y."/>
            <person name="Xue W."/>
            <person name="Luo G."/>
        </authorList>
    </citation>
    <scope>NUCLEOTIDE SEQUENCE [LARGE SCALE GENOMIC DNA]</scope>
    <source>
        <strain evidence="1 2">OF02-6LB</strain>
    </source>
</reference>
<dbReference type="SUPFAM" id="SSF52540">
    <property type="entry name" value="P-loop containing nucleoside triphosphate hydrolases"/>
    <property type="match status" value="1"/>
</dbReference>
<accession>A0A415ET12</accession>
<sequence length="406" mass="46084">MASIEIKCVGPLNDTGRIELKMVNLFIGKQSTGKSTLMKILSYCRWLEKTIMTGSDTILFAYTHNNKFIKELMQFYRFNMGYFSNDSVIHYQGDCVSILLNGVQSNVRIERLSTFDDERYNTKLSFIPSERNLLSAIRNIDRAYRASDLDVLFNFVFEWGEAKEHYTNSEPKTLVVSPNMEYYFDKEKGGDTIRLKDNKKEFTTFYASSGVQSALPVEILVDYVCGMAGQPISVSKGELYDMMAKFLRERTSDDKLVASNEEILSAHLLNYQSAQLFIEELEQNLYPESQWNLVRSIIYAIKKATVRTEHNSMVVLTTHSPYVLTTLNVLMLASVAWEKNKKATSKIVPDDYILPIGSIGAYYLTDEGKLQDIVDPELQMVSGLQLDGVSELVDESIAALNSVIYG</sequence>
<proteinExistence type="predicted"/>
<evidence type="ECO:0000313" key="1">
    <source>
        <dbReference type="EMBL" id="RGY19918.1"/>
    </source>
</evidence>
<dbReference type="InterPro" id="IPR027417">
    <property type="entry name" value="P-loop_NTPase"/>
</dbReference>
<dbReference type="InterPro" id="IPR051396">
    <property type="entry name" value="Bact_Antivir_Def_Nuclease"/>
</dbReference>
<dbReference type="Gene3D" id="3.40.50.300">
    <property type="entry name" value="P-loop containing nucleotide triphosphate hydrolases"/>
    <property type="match status" value="1"/>
</dbReference>
<dbReference type="EMBL" id="QSCS01000075">
    <property type="protein sequence ID" value="RGY19918.1"/>
    <property type="molecule type" value="Genomic_DNA"/>
</dbReference>
<dbReference type="PANTHER" id="PTHR43581:SF2">
    <property type="entry name" value="EXCINUCLEASE ATPASE SUBUNIT"/>
    <property type="match status" value="1"/>
</dbReference>
<protein>
    <submittedName>
        <fullName evidence="1">ATP-binding protein</fullName>
    </submittedName>
</protein>
<dbReference type="PANTHER" id="PTHR43581">
    <property type="entry name" value="ATP/GTP PHOSPHATASE"/>
    <property type="match status" value="1"/>
</dbReference>
<comment type="caution">
    <text evidence="1">The sequence shown here is derived from an EMBL/GenBank/DDBJ whole genome shotgun (WGS) entry which is preliminary data.</text>
</comment>
<dbReference type="RefSeq" id="WP_122135023.1">
    <property type="nucleotide sequence ID" value="NZ_JAPUBL010000046.1"/>
</dbReference>
<dbReference type="Proteomes" id="UP000284431">
    <property type="component" value="Unassembled WGS sequence"/>
</dbReference>
<organism evidence="1 2">
    <name type="scientific">Bacteroides caccae</name>
    <dbReference type="NCBI Taxonomy" id="47678"/>
    <lineage>
        <taxon>Bacteria</taxon>
        <taxon>Pseudomonadati</taxon>
        <taxon>Bacteroidota</taxon>
        <taxon>Bacteroidia</taxon>
        <taxon>Bacteroidales</taxon>
        <taxon>Bacteroidaceae</taxon>
        <taxon>Bacteroides</taxon>
    </lineage>
</organism>
<name>A0A415ET12_9BACE</name>
<keyword evidence="1" id="KW-0067">ATP-binding</keyword>
<keyword evidence="1" id="KW-0547">Nucleotide-binding</keyword>
<gene>
    <name evidence="1" type="ORF">DXA49_22710</name>
</gene>